<evidence type="ECO:0000313" key="2">
    <source>
        <dbReference type="EMBL" id="MPC45873.1"/>
    </source>
</evidence>
<proteinExistence type="predicted"/>
<dbReference type="AlphaFoldDB" id="A0A5B7FL23"/>
<name>A0A5B7FL23_PORTR</name>
<feature type="region of interest" description="Disordered" evidence="1">
    <location>
        <begin position="86"/>
        <end position="114"/>
    </location>
</feature>
<feature type="region of interest" description="Disordered" evidence="1">
    <location>
        <begin position="31"/>
        <end position="68"/>
    </location>
</feature>
<comment type="caution">
    <text evidence="2">The sequence shown here is derived from an EMBL/GenBank/DDBJ whole genome shotgun (WGS) entry which is preliminary data.</text>
</comment>
<evidence type="ECO:0000313" key="3">
    <source>
        <dbReference type="Proteomes" id="UP000324222"/>
    </source>
</evidence>
<dbReference type="Proteomes" id="UP000324222">
    <property type="component" value="Unassembled WGS sequence"/>
</dbReference>
<reference evidence="2 3" key="1">
    <citation type="submission" date="2019-05" db="EMBL/GenBank/DDBJ databases">
        <title>Another draft genome of Portunus trituberculatus and its Hox gene families provides insights of decapod evolution.</title>
        <authorList>
            <person name="Jeong J.-H."/>
            <person name="Song I."/>
            <person name="Kim S."/>
            <person name="Choi T."/>
            <person name="Kim D."/>
            <person name="Ryu S."/>
            <person name="Kim W."/>
        </authorList>
    </citation>
    <scope>NUCLEOTIDE SEQUENCE [LARGE SCALE GENOMIC DNA]</scope>
    <source>
        <tissue evidence="2">Muscle</tissue>
    </source>
</reference>
<organism evidence="2 3">
    <name type="scientific">Portunus trituberculatus</name>
    <name type="common">Swimming crab</name>
    <name type="synonym">Neptunus trituberculatus</name>
    <dbReference type="NCBI Taxonomy" id="210409"/>
    <lineage>
        <taxon>Eukaryota</taxon>
        <taxon>Metazoa</taxon>
        <taxon>Ecdysozoa</taxon>
        <taxon>Arthropoda</taxon>
        <taxon>Crustacea</taxon>
        <taxon>Multicrustacea</taxon>
        <taxon>Malacostraca</taxon>
        <taxon>Eumalacostraca</taxon>
        <taxon>Eucarida</taxon>
        <taxon>Decapoda</taxon>
        <taxon>Pleocyemata</taxon>
        <taxon>Brachyura</taxon>
        <taxon>Eubrachyura</taxon>
        <taxon>Portunoidea</taxon>
        <taxon>Portunidae</taxon>
        <taxon>Portuninae</taxon>
        <taxon>Portunus</taxon>
    </lineage>
</organism>
<accession>A0A5B7FL23</accession>
<keyword evidence="3" id="KW-1185">Reference proteome</keyword>
<feature type="compositionally biased region" description="Basic residues" evidence="1">
    <location>
        <begin position="57"/>
        <end position="66"/>
    </location>
</feature>
<gene>
    <name evidence="2" type="ORF">E2C01_039579</name>
</gene>
<feature type="compositionally biased region" description="Basic and acidic residues" evidence="1">
    <location>
        <begin position="31"/>
        <end position="56"/>
    </location>
</feature>
<dbReference type="EMBL" id="VSRR010006935">
    <property type="protein sequence ID" value="MPC45873.1"/>
    <property type="molecule type" value="Genomic_DNA"/>
</dbReference>
<evidence type="ECO:0000256" key="1">
    <source>
        <dbReference type="SAM" id="MobiDB-lite"/>
    </source>
</evidence>
<protein>
    <submittedName>
        <fullName evidence="2">Uncharacterized protein</fullName>
    </submittedName>
</protein>
<sequence length="114" mass="12513">MLLKAEATSGCIYVVVCQTMSFNVNDLMRKGTQGERIGEARESGRSQGKRKEEKQWRNRSGRRRARGMSNAFDECHFADKKSSGAVKDLAKGPSTRGAATFLPSLNGEASLTEI</sequence>